<dbReference type="CDD" id="cd08411">
    <property type="entry name" value="PBP2_OxyR"/>
    <property type="match status" value="1"/>
</dbReference>
<keyword evidence="4" id="KW-0010">Activator</keyword>
<dbReference type="GO" id="GO:0003700">
    <property type="term" value="F:DNA-binding transcription factor activity"/>
    <property type="evidence" value="ECO:0007669"/>
    <property type="project" value="InterPro"/>
</dbReference>
<keyword evidence="5" id="KW-0804">Transcription</keyword>
<protein>
    <submittedName>
        <fullName evidence="7">DNA-binding transcriptional regulator OxyR</fullName>
    </submittedName>
</protein>
<dbReference type="PROSITE" id="PS50931">
    <property type="entry name" value="HTH_LYSR"/>
    <property type="match status" value="1"/>
</dbReference>
<dbReference type="FunFam" id="1.10.10.10:FF:000001">
    <property type="entry name" value="LysR family transcriptional regulator"/>
    <property type="match status" value="1"/>
</dbReference>
<proteinExistence type="inferred from homology"/>
<keyword evidence="3 7" id="KW-0238">DNA-binding</keyword>
<keyword evidence="2" id="KW-0805">Transcription regulation</keyword>
<dbReference type="EMBL" id="QEXV01000004">
    <property type="protein sequence ID" value="PWE16970.1"/>
    <property type="molecule type" value="Genomic_DNA"/>
</dbReference>
<name>A0A2U2BSK1_9PROT</name>
<gene>
    <name evidence="7" type="ORF">DDZ18_09690</name>
</gene>
<keyword evidence="8" id="KW-1185">Reference proteome</keyword>
<dbReference type="PRINTS" id="PR00039">
    <property type="entry name" value="HTHLYSR"/>
</dbReference>
<dbReference type="Gene3D" id="1.10.10.10">
    <property type="entry name" value="Winged helix-like DNA-binding domain superfamily/Winged helix DNA-binding domain"/>
    <property type="match status" value="1"/>
</dbReference>
<dbReference type="Gene3D" id="3.40.190.10">
    <property type="entry name" value="Periplasmic binding protein-like II"/>
    <property type="match status" value="2"/>
</dbReference>
<reference evidence="8" key="1">
    <citation type="submission" date="2018-05" db="EMBL/GenBank/DDBJ databases">
        <authorList>
            <person name="Liu B.-T."/>
        </authorList>
    </citation>
    <scope>NUCLEOTIDE SEQUENCE [LARGE SCALE GENOMIC DNA]</scope>
    <source>
        <strain evidence="8">WD6-1</strain>
    </source>
</reference>
<dbReference type="InterPro" id="IPR036388">
    <property type="entry name" value="WH-like_DNA-bd_sf"/>
</dbReference>
<dbReference type="RefSeq" id="WP_109253194.1">
    <property type="nucleotide sequence ID" value="NZ_QEXV01000004.1"/>
</dbReference>
<evidence type="ECO:0000256" key="2">
    <source>
        <dbReference type="ARBA" id="ARBA00023015"/>
    </source>
</evidence>
<dbReference type="PANTHER" id="PTHR30346">
    <property type="entry name" value="TRANSCRIPTIONAL DUAL REGULATOR HCAR-RELATED"/>
    <property type="match status" value="1"/>
</dbReference>
<dbReference type="InterPro" id="IPR036390">
    <property type="entry name" value="WH_DNA-bd_sf"/>
</dbReference>
<evidence type="ECO:0000256" key="3">
    <source>
        <dbReference type="ARBA" id="ARBA00023125"/>
    </source>
</evidence>
<dbReference type="Pfam" id="PF00126">
    <property type="entry name" value="HTH_1"/>
    <property type="match status" value="1"/>
</dbReference>
<dbReference type="InterPro" id="IPR005119">
    <property type="entry name" value="LysR_subst-bd"/>
</dbReference>
<evidence type="ECO:0000259" key="6">
    <source>
        <dbReference type="PROSITE" id="PS50931"/>
    </source>
</evidence>
<dbReference type="OrthoDB" id="9775392at2"/>
<evidence type="ECO:0000313" key="7">
    <source>
        <dbReference type="EMBL" id="PWE16970.1"/>
    </source>
</evidence>
<comment type="similarity">
    <text evidence="1">Belongs to the LysR transcriptional regulatory family.</text>
</comment>
<dbReference type="GO" id="GO:0003677">
    <property type="term" value="F:DNA binding"/>
    <property type="evidence" value="ECO:0007669"/>
    <property type="project" value="UniProtKB-KW"/>
</dbReference>
<sequence>MRANGPTLRQLRYLLALEAEGTFRRAAEACGVSQPSLSEQIGALEAELGLRLAERSRPKLTLTPAGREIADRARRVLQQVDELTAFAAQAAGGFSGTLKLGATFTAGPYLLPRVVARLHSDYPDLRLYVRESTPARLVDELLRGEHDLILTQLPVQAAGVEVRRVLREPLRLAVAADHRFAGREAVDVSELTGEPVITLSPEYLLHHQIRRLCEDVGARLLADYQGTSLDAVRQMVGMGMGASLLPALYVASEGRRREEVAILKLTGREVSRAIGLVWRQGAAAGEHYERLAELMRDVVRAEFDEIQVQR</sequence>
<dbReference type="Proteomes" id="UP000245168">
    <property type="component" value="Unassembled WGS sequence"/>
</dbReference>
<dbReference type="Pfam" id="PF03466">
    <property type="entry name" value="LysR_substrate"/>
    <property type="match status" value="1"/>
</dbReference>
<dbReference type="AlphaFoldDB" id="A0A2U2BSK1"/>
<evidence type="ECO:0000256" key="1">
    <source>
        <dbReference type="ARBA" id="ARBA00009437"/>
    </source>
</evidence>
<evidence type="ECO:0000313" key="8">
    <source>
        <dbReference type="Proteomes" id="UP000245168"/>
    </source>
</evidence>
<evidence type="ECO:0000256" key="4">
    <source>
        <dbReference type="ARBA" id="ARBA00023159"/>
    </source>
</evidence>
<dbReference type="InterPro" id="IPR000847">
    <property type="entry name" value="LysR_HTH_N"/>
</dbReference>
<feature type="domain" description="HTH lysR-type" evidence="6">
    <location>
        <begin position="6"/>
        <end position="63"/>
    </location>
</feature>
<dbReference type="GO" id="GO:0032993">
    <property type="term" value="C:protein-DNA complex"/>
    <property type="evidence" value="ECO:0007669"/>
    <property type="project" value="TreeGrafter"/>
</dbReference>
<dbReference type="SUPFAM" id="SSF53850">
    <property type="entry name" value="Periplasmic binding protein-like II"/>
    <property type="match status" value="1"/>
</dbReference>
<dbReference type="PANTHER" id="PTHR30346:SF26">
    <property type="entry name" value="HYDROGEN PEROXIDE-INDUCIBLE GENES ACTIVATOR"/>
    <property type="match status" value="1"/>
</dbReference>
<dbReference type="SUPFAM" id="SSF46785">
    <property type="entry name" value="Winged helix' DNA-binding domain"/>
    <property type="match status" value="1"/>
</dbReference>
<organism evidence="7 8">
    <name type="scientific">Marinicauda salina</name>
    <dbReference type="NCBI Taxonomy" id="2135793"/>
    <lineage>
        <taxon>Bacteria</taxon>
        <taxon>Pseudomonadati</taxon>
        <taxon>Pseudomonadota</taxon>
        <taxon>Alphaproteobacteria</taxon>
        <taxon>Maricaulales</taxon>
        <taxon>Maricaulaceae</taxon>
        <taxon>Marinicauda</taxon>
    </lineage>
</organism>
<accession>A0A2U2BSK1</accession>
<evidence type="ECO:0000256" key="5">
    <source>
        <dbReference type="ARBA" id="ARBA00023163"/>
    </source>
</evidence>
<comment type="caution">
    <text evidence="7">The sequence shown here is derived from an EMBL/GenBank/DDBJ whole genome shotgun (WGS) entry which is preliminary data.</text>
</comment>